<keyword evidence="2" id="KW-0004">4Fe-4S</keyword>
<dbReference type="InterPro" id="IPR017900">
    <property type="entry name" value="4Fe4S_Fe_S_CS"/>
</dbReference>
<keyword evidence="6" id="KW-0408">Iron</keyword>
<evidence type="ECO:0000256" key="8">
    <source>
        <dbReference type="SAM" id="Phobius"/>
    </source>
</evidence>
<dbReference type="SUPFAM" id="SSF54862">
    <property type="entry name" value="4Fe-4S ferredoxins"/>
    <property type="match status" value="1"/>
</dbReference>
<dbReference type="NCBIfam" id="TIGR02163">
    <property type="entry name" value="napH"/>
    <property type="match status" value="1"/>
</dbReference>
<reference evidence="10" key="1">
    <citation type="journal article" date="2020" name="J. ISSAAS">
        <title>Lactobacilli and other gastrointestinal microbiota of Peromyscus leucopus, reservoir host for agents of Lyme disease and other zoonoses in North America.</title>
        <authorList>
            <person name="Milovic A."/>
            <person name="Bassam K."/>
            <person name="Shao H."/>
            <person name="Chatzistamou I."/>
            <person name="Tufts D.M."/>
            <person name="Diuk-Wasser M."/>
            <person name="Barbour A.G."/>
        </authorList>
    </citation>
    <scope>NUCLEOTIDE SEQUENCE</scope>
    <source>
        <strain evidence="10">LL4</strain>
    </source>
</reference>
<dbReference type="PANTHER" id="PTHR30176:SF3">
    <property type="entry name" value="FERREDOXIN-TYPE PROTEIN NAPH"/>
    <property type="match status" value="1"/>
</dbReference>
<dbReference type="PROSITE" id="PS00198">
    <property type="entry name" value="4FE4S_FER_1"/>
    <property type="match status" value="1"/>
</dbReference>
<dbReference type="InterPro" id="IPR051684">
    <property type="entry name" value="Electron_Trans/Redox"/>
</dbReference>
<keyword evidence="4" id="KW-0677">Repeat</keyword>
<keyword evidence="3" id="KW-0479">Metal-binding</keyword>
<feature type="transmembrane region" description="Helical" evidence="8">
    <location>
        <begin position="12"/>
        <end position="33"/>
    </location>
</feature>
<keyword evidence="8" id="KW-1133">Transmembrane helix</keyword>
<feature type="domain" description="4Fe-4S ferredoxin-type" evidence="9">
    <location>
        <begin position="275"/>
        <end position="304"/>
    </location>
</feature>
<dbReference type="EMBL" id="MN577567">
    <property type="protein sequence ID" value="QGT50021.1"/>
    <property type="molecule type" value="Genomic_DNA"/>
</dbReference>
<protein>
    <submittedName>
        <fullName evidence="10">Quinol dehydrogenase</fullName>
    </submittedName>
</protein>
<evidence type="ECO:0000256" key="3">
    <source>
        <dbReference type="ARBA" id="ARBA00022723"/>
    </source>
</evidence>
<name>A0A650EL88_9HELI</name>
<evidence type="ECO:0000256" key="1">
    <source>
        <dbReference type="ARBA" id="ARBA00022448"/>
    </source>
</evidence>
<sequence>MKLSKLSKYKYLILRRFTQCAILAIFILGNYSIATIKNVQNMDSVGVFSGNIEHLIGDSSSVVAKEASFTSWFAQGNLSHSRWFGGAFSLSDPLSVMQIFLAGGGLAFDIVLGALLVIIIYGVFLGRAYCAFVCPINLITDLAHFLRAKLGLNTAQRKFFLSRYTRFVILALVLVLSFIFGVGAFEILSPISMAHRGIVFGMGFGIFALLAIFLFDLLLLKNGFCGHICPLGAMYALIGKFALLRVKHTHSRCTKCMECVRVCPEPEVLKPISKQSGALMSMACIRCGRCIEACNDDALNFGIYNFLKKESK</sequence>
<feature type="transmembrane region" description="Helical" evidence="8">
    <location>
        <begin position="167"/>
        <end position="185"/>
    </location>
</feature>
<dbReference type="PROSITE" id="PS51379">
    <property type="entry name" value="4FE4S_FER_2"/>
    <property type="match status" value="2"/>
</dbReference>
<feature type="transmembrane region" description="Helical" evidence="8">
    <location>
        <begin position="99"/>
        <end position="121"/>
    </location>
</feature>
<evidence type="ECO:0000259" key="9">
    <source>
        <dbReference type="PROSITE" id="PS51379"/>
    </source>
</evidence>
<feature type="domain" description="4Fe-4S ferredoxin-type" evidence="9">
    <location>
        <begin position="244"/>
        <end position="274"/>
    </location>
</feature>
<accession>A0A650EL88</accession>
<dbReference type="InterPro" id="IPR011886">
    <property type="entry name" value="NapH_MauN"/>
</dbReference>
<keyword evidence="8" id="KW-0812">Transmembrane</keyword>
<organism evidence="10">
    <name type="scientific">uncultured Helicobacter sp</name>
    <dbReference type="NCBI Taxonomy" id="175537"/>
    <lineage>
        <taxon>Bacteria</taxon>
        <taxon>Pseudomonadati</taxon>
        <taxon>Campylobacterota</taxon>
        <taxon>Epsilonproteobacteria</taxon>
        <taxon>Campylobacterales</taxon>
        <taxon>Helicobacteraceae</taxon>
        <taxon>Helicobacter</taxon>
        <taxon>environmental samples</taxon>
    </lineage>
</organism>
<evidence type="ECO:0000313" key="10">
    <source>
        <dbReference type="EMBL" id="QGT50021.1"/>
    </source>
</evidence>
<dbReference type="InterPro" id="IPR017896">
    <property type="entry name" value="4Fe4S_Fe-S-bd"/>
</dbReference>
<dbReference type="GO" id="GO:0046872">
    <property type="term" value="F:metal ion binding"/>
    <property type="evidence" value="ECO:0007669"/>
    <property type="project" value="UniProtKB-KW"/>
</dbReference>
<dbReference type="Pfam" id="PF13237">
    <property type="entry name" value="Fer4_10"/>
    <property type="match status" value="1"/>
</dbReference>
<feature type="transmembrane region" description="Helical" evidence="8">
    <location>
        <begin position="197"/>
        <end position="218"/>
    </location>
</feature>
<evidence type="ECO:0000256" key="5">
    <source>
        <dbReference type="ARBA" id="ARBA00022982"/>
    </source>
</evidence>
<keyword evidence="8" id="KW-0472">Membrane</keyword>
<dbReference type="Gene3D" id="3.30.70.20">
    <property type="match status" value="1"/>
</dbReference>
<gene>
    <name evidence="10" type="primary">napH</name>
    <name evidence="10" type="ORF">Helico4rc_1410</name>
</gene>
<dbReference type="GO" id="GO:0051539">
    <property type="term" value="F:4 iron, 4 sulfur cluster binding"/>
    <property type="evidence" value="ECO:0007669"/>
    <property type="project" value="UniProtKB-KW"/>
</dbReference>
<evidence type="ECO:0000256" key="2">
    <source>
        <dbReference type="ARBA" id="ARBA00022485"/>
    </source>
</evidence>
<keyword evidence="5" id="KW-0249">Electron transport</keyword>
<dbReference type="NCBIfam" id="NF007013">
    <property type="entry name" value="PRK09477.1"/>
    <property type="match status" value="1"/>
</dbReference>
<dbReference type="AlphaFoldDB" id="A0A650EL88"/>
<keyword evidence="7" id="KW-0411">Iron-sulfur</keyword>
<proteinExistence type="predicted"/>
<evidence type="ECO:0000256" key="6">
    <source>
        <dbReference type="ARBA" id="ARBA00023004"/>
    </source>
</evidence>
<evidence type="ECO:0000256" key="4">
    <source>
        <dbReference type="ARBA" id="ARBA00022737"/>
    </source>
</evidence>
<dbReference type="PANTHER" id="PTHR30176">
    <property type="entry name" value="FERREDOXIN-TYPE PROTEIN NAPH"/>
    <property type="match status" value="1"/>
</dbReference>
<dbReference type="GO" id="GO:0005886">
    <property type="term" value="C:plasma membrane"/>
    <property type="evidence" value="ECO:0007669"/>
    <property type="project" value="TreeGrafter"/>
</dbReference>
<keyword evidence="1" id="KW-0813">Transport</keyword>
<evidence type="ECO:0000256" key="7">
    <source>
        <dbReference type="ARBA" id="ARBA00023014"/>
    </source>
</evidence>
<dbReference type="Pfam" id="PF12801">
    <property type="entry name" value="Fer4_5"/>
    <property type="match status" value="2"/>
</dbReference>